<evidence type="ECO:0000256" key="1">
    <source>
        <dbReference type="ARBA" id="ARBA00023015"/>
    </source>
</evidence>
<dbReference type="AlphaFoldDB" id="A0AAE2ZMB8"/>
<dbReference type="GO" id="GO:0003677">
    <property type="term" value="F:DNA binding"/>
    <property type="evidence" value="ECO:0007669"/>
    <property type="project" value="UniProtKB-KW"/>
</dbReference>
<dbReference type="InterPro" id="IPR009057">
    <property type="entry name" value="Homeodomain-like_sf"/>
</dbReference>
<dbReference type="InterPro" id="IPR035472">
    <property type="entry name" value="RpiR-like_SIS"/>
</dbReference>
<protein>
    <submittedName>
        <fullName evidence="5">MurR/RpiR family transcriptional regulator</fullName>
    </submittedName>
</protein>
<dbReference type="CDD" id="cd05013">
    <property type="entry name" value="SIS_RpiR"/>
    <property type="match status" value="1"/>
</dbReference>
<evidence type="ECO:0000313" key="5">
    <source>
        <dbReference type="EMBL" id="MBW8637396.1"/>
    </source>
</evidence>
<dbReference type="Pfam" id="PF01418">
    <property type="entry name" value="HTH_6"/>
    <property type="match status" value="1"/>
</dbReference>
<name>A0AAE2ZMB8_9HYPH</name>
<comment type="caution">
    <text evidence="5">The sequence shown here is derived from an EMBL/GenBank/DDBJ whole genome shotgun (WGS) entry which is preliminary data.</text>
</comment>
<keyword evidence="3" id="KW-0804">Transcription</keyword>
<gene>
    <name evidence="5" type="ORF">K1W69_09370</name>
</gene>
<feature type="domain" description="HTH rpiR-type" evidence="4">
    <location>
        <begin position="1"/>
        <end position="77"/>
    </location>
</feature>
<dbReference type="InterPro" id="IPR036388">
    <property type="entry name" value="WH-like_DNA-bd_sf"/>
</dbReference>
<organism evidence="5 6">
    <name type="scientific">Flavimaribacter sediminis</name>
    <dbReference type="NCBI Taxonomy" id="2865987"/>
    <lineage>
        <taxon>Bacteria</taxon>
        <taxon>Pseudomonadati</taxon>
        <taxon>Pseudomonadota</taxon>
        <taxon>Alphaproteobacteria</taxon>
        <taxon>Hyphomicrobiales</taxon>
        <taxon>Rhizobiaceae</taxon>
        <taxon>Flavimaribacter</taxon>
    </lineage>
</organism>
<keyword evidence="1" id="KW-0805">Transcription regulation</keyword>
<dbReference type="GO" id="GO:0097367">
    <property type="term" value="F:carbohydrate derivative binding"/>
    <property type="evidence" value="ECO:0007669"/>
    <property type="project" value="InterPro"/>
</dbReference>
<evidence type="ECO:0000256" key="2">
    <source>
        <dbReference type="ARBA" id="ARBA00023125"/>
    </source>
</evidence>
<accession>A0AAE2ZMB8</accession>
<dbReference type="Proteomes" id="UP001196509">
    <property type="component" value="Unassembled WGS sequence"/>
</dbReference>
<dbReference type="GO" id="GO:0003700">
    <property type="term" value="F:DNA-binding transcription factor activity"/>
    <property type="evidence" value="ECO:0007669"/>
    <property type="project" value="InterPro"/>
</dbReference>
<dbReference type="RefSeq" id="WP_220228103.1">
    <property type="nucleotide sequence ID" value="NZ_JAICBX010000002.1"/>
</dbReference>
<keyword evidence="6" id="KW-1185">Reference proteome</keyword>
<keyword evidence="2" id="KW-0238">DNA-binding</keyword>
<dbReference type="PANTHER" id="PTHR30514">
    <property type="entry name" value="GLUCOKINASE"/>
    <property type="match status" value="1"/>
</dbReference>
<dbReference type="PANTHER" id="PTHR30514:SF18">
    <property type="entry name" value="RPIR-FAMILY TRANSCRIPTIONAL REGULATOR"/>
    <property type="match status" value="1"/>
</dbReference>
<evidence type="ECO:0000313" key="6">
    <source>
        <dbReference type="Proteomes" id="UP001196509"/>
    </source>
</evidence>
<evidence type="ECO:0000256" key="3">
    <source>
        <dbReference type="ARBA" id="ARBA00023163"/>
    </source>
</evidence>
<dbReference type="InterPro" id="IPR000281">
    <property type="entry name" value="HTH_RpiR"/>
</dbReference>
<dbReference type="InterPro" id="IPR001347">
    <property type="entry name" value="SIS_dom"/>
</dbReference>
<dbReference type="SUPFAM" id="SSF46689">
    <property type="entry name" value="Homeodomain-like"/>
    <property type="match status" value="1"/>
</dbReference>
<dbReference type="Gene3D" id="1.10.10.10">
    <property type="entry name" value="Winged helix-like DNA-binding domain superfamily/Winged helix DNA-binding domain"/>
    <property type="match status" value="1"/>
</dbReference>
<reference evidence="5" key="1">
    <citation type="submission" date="2021-08" db="EMBL/GenBank/DDBJ databases">
        <title>Hoeflea bacterium WL0058 sp. nov., isolated from the sediment.</title>
        <authorList>
            <person name="Wang L."/>
            <person name="Zhang D."/>
        </authorList>
    </citation>
    <scope>NUCLEOTIDE SEQUENCE</scope>
    <source>
        <strain evidence="5">WL0058</strain>
    </source>
</reference>
<evidence type="ECO:0000259" key="4">
    <source>
        <dbReference type="PROSITE" id="PS51071"/>
    </source>
</evidence>
<dbReference type="SUPFAM" id="SSF53697">
    <property type="entry name" value="SIS domain"/>
    <property type="match status" value="1"/>
</dbReference>
<dbReference type="PROSITE" id="PS51071">
    <property type="entry name" value="HTH_RPIR"/>
    <property type="match status" value="1"/>
</dbReference>
<dbReference type="InterPro" id="IPR046348">
    <property type="entry name" value="SIS_dom_sf"/>
</dbReference>
<dbReference type="InterPro" id="IPR047640">
    <property type="entry name" value="RpiR-like"/>
</dbReference>
<sequence>MDLRQQIGEISESLTATERKLASALLADYPFAGLEPIQTLAEKTHISAPTITRFIQKLGCNGYQDFQRRLIGELKEGQQSPVELRRRTKPIGSGFLEGYLNSTSLLLQQVSKAVTEAQFNRVCALTADKKRAVYLIGGRISDTVMEYLGRHLRQIRRDVYHMPPDPEVWPEYLLRMRSQDILIMMDFRRYDPRLEKLAGMAARERGSQVIVITDKWLSPIARHATEVLALPIESGTAWDSSCGAVALVEAMISHVSEQDWEATRNRIGQWDGFRLDQEMDE</sequence>
<dbReference type="Pfam" id="PF01380">
    <property type="entry name" value="SIS"/>
    <property type="match status" value="1"/>
</dbReference>
<dbReference type="GO" id="GO:1901135">
    <property type="term" value="P:carbohydrate derivative metabolic process"/>
    <property type="evidence" value="ECO:0007669"/>
    <property type="project" value="InterPro"/>
</dbReference>
<dbReference type="EMBL" id="JAICBX010000002">
    <property type="protein sequence ID" value="MBW8637396.1"/>
    <property type="molecule type" value="Genomic_DNA"/>
</dbReference>
<dbReference type="Gene3D" id="3.40.50.10490">
    <property type="entry name" value="Glucose-6-phosphate isomerase like protein, domain 1"/>
    <property type="match status" value="1"/>
</dbReference>
<proteinExistence type="predicted"/>